<evidence type="ECO:0000313" key="3">
    <source>
        <dbReference type="EMBL" id="SFF30338.1"/>
    </source>
</evidence>
<feature type="domain" description="Tyr recombinase" evidence="2">
    <location>
        <begin position="1"/>
        <end position="100"/>
    </location>
</feature>
<dbReference type="Proteomes" id="UP000198964">
    <property type="component" value="Unassembled WGS sequence"/>
</dbReference>
<dbReference type="SUPFAM" id="SSF56349">
    <property type="entry name" value="DNA breaking-rejoining enzymes"/>
    <property type="match status" value="1"/>
</dbReference>
<protein>
    <submittedName>
        <fullName evidence="3">Integrase/recombinase XerD</fullName>
    </submittedName>
</protein>
<dbReference type="Pfam" id="PF00589">
    <property type="entry name" value="Phage_integrase"/>
    <property type="match status" value="1"/>
</dbReference>
<sequence length="109" mass="12842">MNKRPQIMLKLTIHRQQEVIEIEFSDERDFLAKLKPEMPTRWSAGLKRITPHMLQHSFATQLPEQGINIRVIQNFLRHENIQTTEIYTPVSNLEIQKAINPIDEIISKI</sequence>
<organism evidence="3 4">
    <name type="scientific">Sunxiuqinia elliptica</name>
    <dbReference type="NCBI Taxonomy" id="655355"/>
    <lineage>
        <taxon>Bacteria</taxon>
        <taxon>Pseudomonadati</taxon>
        <taxon>Bacteroidota</taxon>
        <taxon>Bacteroidia</taxon>
        <taxon>Marinilabiliales</taxon>
        <taxon>Prolixibacteraceae</taxon>
        <taxon>Sunxiuqinia</taxon>
    </lineage>
</organism>
<evidence type="ECO:0000256" key="1">
    <source>
        <dbReference type="ARBA" id="ARBA00023172"/>
    </source>
</evidence>
<dbReference type="Gene3D" id="1.10.443.10">
    <property type="entry name" value="Intergrase catalytic core"/>
    <property type="match status" value="1"/>
</dbReference>
<dbReference type="RefSeq" id="WP_244525732.1">
    <property type="nucleotide sequence ID" value="NZ_FONW01000004.1"/>
</dbReference>
<gene>
    <name evidence="3" type="ORF">SAMN05216283_104137</name>
</gene>
<dbReference type="EMBL" id="FONW01000004">
    <property type="protein sequence ID" value="SFF30338.1"/>
    <property type="molecule type" value="Genomic_DNA"/>
</dbReference>
<dbReference type="GO" id="GO:0003677">
    <property type="term" value="F:DNA binding"/>
    <property type="evidence" value="ECO:0007669"/>
    <property type="project" value="InterPro"/>
</dbReference>
<reference evidence="3 4" key="1">
    <citation type="submission" date="2016-10" db="EMBL/GenBank/DDBJ databases">
        <authorList>
            <person name="de Groot N.N."/>
        </authorList>
    </citation>
    <scope>NUCLEOTIDE SEQUENCE [LARGE SCALE GENOMIC DNA]</scope>
    <source>
        <strain evidence="3 4">CGMCC 1.9156</strain>
    </source>
</reference>
<dbReference type="InterPro" id="IPR002104">
    <property type="entry name" value="Integrase_catalytic"/>
</dbReference>
<proteinExistence type="predicted"/>
<evidence type="ECO:0000313" key="4">
    <source>
        <dbReference type="Proteomes" id="UP000198964"/>
    </source>
</evidence>
<dbReference type="STRING" id="655355.SAMN05216283_104137"/>
<evidence type="ECO:0000259" key="2">
    <source>
        <dbReference type="PROSITE" id="PS51898"/>
    </source>
</evidence>
<keyword evidence="1" id="KW-0233">DNA recombination</keyword>
<dbReference type="AlphaFoldDB" id="A0A1I2HLD5"/>
<dbReference type="InterPro" id="IPR013762">
    <property type="entry name" value="Integrase-like_cat_sf"/>
</dbReference>
<dbReference type="GO" id="GO:0006310">
    <property type="term" value="P:DNA recombination"/>
    <property type="evidence" value="ECO:0007669"/>
    <property type="project" value="UniProtKB-KW"/>
</dbReference>
<dbReference type="InterPro" id="IPR011010">
    <property type="entry name" value="DNA_brk_join_enz"/>
</dbReference>
<dbReference type="PROSITE" id="PS51898">
    <property type="entry name" value="TYR_RECOMBINASE"/>
    <property type="match status" value="1"/>
</dbReference>
<accession>A0A1I2HLD5</accession>
<dbReference type="GO" id="GO:0015074">
    <property type="term" value="P:DNA integration"/>
    <property type="evidence" value="ECO:0007669"/>
    <property type="project" value="InterPro"/>
</dbReference>
<name>A0A1I2HLD5_9BACT</name>
<keyword evidence="4" id="KW-1185">Reference proteome</keyword>